<gene>
    <name evidence="10 11" type="primary">cas1</name>
    <name evidence="11" type="ORF">D7I45_00010</name>
</gene>
<evidence type="ECO:0000256" key="2">
    <source>
        <dbReference type="ARBA" id="ARBA00022723"/>
    </source>
</evidence>
<feature type="binding site" evidence="10">
    <location>
        <position position="200"/>
    </location>
    <ligand>
        <name>Mn(2+)</name>
        <dbReference type="ChEBI" id="CHEBI:29035"/>
    </ligand>
</feature>
<protein>
    <recommendedName>
        <fullName evidence="10">CRISPR-associated endonuclease Cas1</fullName>
        <ecNumber evidence="10">3.1.-.-</ecNumber>
    </recommendedName>
</protein>
<dbReference type="NCBIfam" id="TIGR03639">
    <property type="entry name" value="cas1_NMENI"/>
    <property type="match status" value="1"/>
</dbReference>
<evidence type="ECO:0000256" key="9">
    <source>
        <dbReference type="ARBA" id="ARBA00038592"/>
    </source>
</evidence>
<keyword evidence="8 10" id="KW-0464">Manganese</keyword>
<dbReference type="InterPro" id="IPR042211">
    <property type="entry name" value="CRISPR-assoc_Cas1_N"/>
</dbReference>
<dbReference type="GO" id="GO:0043571">
    <property type="term" value="P:maintenance of CRISPR repeat elements"/>
    <property type="evidence" value="ECO:0007669"/>
    <property type="project" value="UniProtKB-UniRule"/>
</dbReference>
<dbReference type="GO" id="GO:0046872">
    <property type="term" value="F:metal ion binding"/>
    <property type="evidence" value="ECO:0007669"/>
    <property type="project" value="UniProtKB-UniRule"/>
</dbReference>
<keyword evidence="1 10" id="KW-0540">Nuclease</keyword>
<sequence length="294" mass="33798">MGFRNIFIENPTKISNKLNQLVILQRETFTIPIDDINSIIIDNKTCSITSSTLAKCSENNVAVFFCNDKHIPCSILLPYENYYYKLPILKSQFKMGNRLKGRLWQKIIKSKIQNQANNLSGNDYKELIVLKKSVTEYDNTYCEANAARIYFKSLFGDNFNRRDDDNLVNGSLNYGYAIVRGIICRCISACGLEPSLAIFHHNKLNAFNLSDDLIEPFRGLIDNWIINRCLSKKTIDKDEILKILFCDIKINGNYQSLSNAVKIFVNSYKECCISSSPSKLLLPNEIKLREHEYE</sequence>
<dbReference type="HAMAP" id="MF_01470">
    <property type="entry name" value="Cas1"/>
    <property type="match status" value="1"/>
</dbReference>
<evidence type="ECO:0000313" key="11">
    <source>
        <dbReference type="EMBL" id="AYF91983.1"/>
    </source>
</evidence>
<dbReference type="Proteomes" id="UP000272003">
    <property type="component" value="Chromosome"/>
</dbReference>
<reference evidence="11 12" key="1">
    <citation type="submission" date="2018-09" db="EMBL/GenBank/DDBJ databases">
        <title>Genome sequencing of strain BHWM-4.</title>
        <authorList>
            <person name="Heo J."/>
            <person name="Kim S.-J."/>
            <person name="Kwon S.-W."/>
        </authorList>
    </citation>
    <scope>NUCLEOTIDE SEQUENCE [LARGE SCALE GENOMIC DNA]</scope>
    <source>
        <strain evidence="11 12">BHWM-4</strain>
    </source>
</reference>
<evidence type="ECO:0000256" key="3">
    <source>
        <dbReference type="ARBA" id="ARBA00022759"/>
    </source>
</evidence>
<keyword evidence="5 10" id="KW-0460">Magnesium</keyword>
<feature type="binding site" evidence="10">
    <location>
        <position position="143"/>
    </location>
    <ligand>
        <name>Mn(2+)</name>
        <dbReference type="ChEBI" id="CHEBI:29035"/>
    </ligand>
</feature>
<dbReference type="PANTHER" id="PTHR34353:SF2">
    <property type="entry name" value="CRISPR-ASSOCIATED ENDONUCLEASE CAS1 1"/>
    <property type="match status" value="1"/>
</dbReference>
<dbReference type="InterPro" id="IPR050646">
    <property type="entry name" value="Cas1"/>
</dbReference>
<accession>A0A387APR4</accession>
<dbReference type="GO" id="GO:0016787">
    <property type="term" value="F:hydrolase activity"/>
    <property type="evidence" value="ECO:0007669"/>
    <property type="project" value="UniProtKB-KW"/>
</dbReference>
<organism evidence="11 12">
    <name type="scientific">Apilactobacillus bombintestini</name>
    <dbReference type="NCBI Taxonomy" id="2419772"/>
    <lineage>
        <taxon>Bacteria</taxon>
        <taxon>Bacillati</taxon>
        <taxon>Bacillota</taxon>
        <taxon>Bacilli</taxon>
        <taxon>Lactobacillales</taxon>
        <taxon>Lactobacillaceae</taxon>
        <taxon>Apilactobacillus</taxon>
    </lineage>
</organism>
<keyword evidence="4 10" id="KW-0378">Hydrolase</keyword>
<dbReference type="InterPro" id="IPR002729">
    <property type="entry name" value="CRISPR-assoc_Cas1"/>
</dbReference>
<proteinExistence type="inferred from homology"/>
<dbReference type="AlphaFoldDB" id="A0A387APR4"/>
<dbReference type="Pfam" id="PF01867">
    <property type="entry name" value="Cas_Cas1"/>
    <property type="match status" value="1"/>
</dbReference>
<keyword evidence="12" id="KW-1185">Reference proteome</keyword>
<dbReference type="GO" id="GO:0003677">
    <property type="term" value="F:DNA binding"/>
    <property type="evidence" value="ECO:0007669"/>
    <property type="project" value="UniProtKB-KW"/>
</dbReference>
<keyword evidence="6 10" id="KW-0051">Antiviral defense</keyword>
<evidence type="ECO:0000256" key="5">
    <source>
        <dbReference type="ARBA" id="ARBA00022842"/>
    </source>
</evidence>
<evidence type="ECO:0000256" key="10">
    <source>
        <dbReference type="HAMAP-Rule" id="MF_01470"/>
    </source>
</evidence>
<feature type="binding site" evidence="10">
    <location>
        <position position="215"/>
    </location>
    <ligand>
        <name>Mn(2+)</name>
        <dbReference type="ChEBI" id="CHEBI:29035"/>
    </ligand>
</feature>
<dbReference type="EMBL" id="CP032626">
    <property type="protein sequence ID" value="AYF91983.1"/>
    <property type="molecule type" value="Genomic_DNA"/>
</dbReference>
<keyword evidence="3 10" id="KW-0255">Endonuclease</keyword>
<evidence type="ECO:0000256" key="1">
    <source>
        <dbReference type="ARBA" id="ARBA00022722"/>
    </source>
</evidence>
<dbReference type="InterPro" id="IPR042206">
    <property type="entry name" value="CRISPR-assoc_Cas1_C"/>
</dbReference>
<comment type="function">
    <text evidence="10">CRISPR (clustered regularly interspaced short palindromic repeat), is an adaptive immune system that provides protection against mobile genetic elements (viruses, transposable elements and conjugative plasmids). CRISPR clusters contain spacers, sequences complementary to antecedent mobile elements, and target invading nucleic acids. CRISPR clusters are transcribed and processed into CRISPR RNA (crRNA). Acts as a dsDNA endonuclease. Involved in the integration of spacer DNA into the CRISPR cassette.</text>
</comment>
<evidence type="ECO:0000256" key="8">
    <source>
        <dbReference type="ARBA" id="ARBA00023211"/>
    </source>
</evidence>
<comment type="subunit">
    <text evidence="9 10">Homodimer, forms a heterotetramer with a Cas2 homodimer.</text>
</comment>
<evidence type="ECO:0000256" key="7">
    <source>
        <dbReference type="ARBA" id="ARBA00023125"/>
    </source>
</evidence>
<evidence type="ECO:0000313" key="12">
    <source>
        <dbReference type="Proteomes" id="UP000272003"/>
    </source>
</evidence>
<keyword evidence="7 10" id="KW-0238">DNA-binding</keyword>
<dbReference type="GO" id="GO:0004520">
    <property type="term" value="F:DNA endonuclease activity"/>
    <property type="evidence" value="ECO:0007669"/>
    <property type="project" value="InterPro"/>
</dbReference>
<comment type="cofactor">
    <cofactor evidence="10">
        <name>Mg(2+)</name>
        <dbReference type="ChEBI" id="CHEBI:18420"/>
    </cofactor>
    <cofactor evidence="10">
        <name>Mn(2+)</name>
        <dbReference type="ChEBI" id="CHEBI:29035"/>
    </cofactor>
</comment>
<dbReference type="NCBIfam" id="TIGR00287">
    <property type="entry name" value="cas1"/>
    <property type="match status" value="1"/>
</dbReference>
<evidence type="ECO:0000256" key="6">
    <source>
        <dbReference type="ARBA" id="ARBA00023118"/>
    </source>
</evidence>
<dbReference type="GO" id="GO:0051607">
    <property type="term" value="P:defense response to virus"/>
    <property type="evidence" value="ECO:0007669"/>
    <property type="project" value="UniProtKB-UniRule"/>
</dbReference>
<dbReference type="RefSeq" id="WP_120783757.1">
    <property type="nucleotide sequence ID" value="NZ_CP032626.1"/>
</dbReference>
<dbReference type="Gene3D" id="1.20.120.920">
    <property type="entry name" value="CRISPR-associated endonuclease Cas1, C-terminal domain"/>
    <property type="match status" value="1"/>
</dbReference>
<dbReference type="InterPro" id="IPR019855">
    <property type="entry name" value="CRISPR-assoc_Cas1_NMENI"/>
</dbReference>
<dbReference type="KEGG" id="abom:D7I45_00010"/>
<dbReference type="Gene3D" id="3.100.10.20">
    <property type="entry name" value="CRISPR-associated endonuclease Cas1, N-terminal domain"/>
    <property type="match status" value="1"/>
</dbReference>
<dbReference type="EC" id="3.1.-.-" evidence="10"/>
<name>A0A387APR4_9LACO</name>
<keyword evidence="2 10" id="KW-0479">Metal-binding</keyword>
<dbReference type="OrthoDB" id="9803119at2"/>
<dbReference type="PANTHER" id="PTHR34353">
    <property type="entry name" value="CRISPR-ASSOCIATED ENDONUCLEASE CAS1 1"/>
    <property type="match status" value="1"/>
</dbReference>
<comment type="similarity">
    <text evidence="10">Belongs to the CRISPR-associated endonuclease Cas1 family.</text>
</comment>
<evidence type="ECO:0000256" key="4">
    <source>
        <dbReference type="ARBA" id="ARBA00022801"/>
    </source>
</evidence>